<name>A0AA96UZI6_9EURY</name>
<feature type="binding site" evidence="8">
    <location>
        <begin position="298"/>
        <end position="304"/>
    </location>
    <ligand>
        <name>substrate</name>
    </ligand>
</feature>
<comment type="subunit">
    <text evidence="1 8">Homodimer.</text>
</comment>
<dbReference type="Gene3D" id="3.90.170.10">
    <property type="entry name" value="Adenylosuccinate Synthetase, subunit A, domain 3"/>
    <property type="match status" value="1"/>
</dbReference>
<dbReference type="SMART" id="SM00788">
    <property type="entry name" value="Adenylsucc_synt"/>
    <property type="match status" value="1"/>
</dbReference>
<dbReference type="EMBL" id="CP131059">
    <property type="protein sequence ID" value="WNY22948.1"/>
    <property type="molecule type" value="Genomic_DNA"/>
</dbReference>
<proteinExistence type="inferred from homology"/>
<dbReference type="SUPFAM" id="SSF52540">
    <property type="entry name" value="P-loop containing nucleoside triphosphate hydrolases"/>
    <property type="match status" value="1"/>
</dbReference>
<dbReference type="InterPro" id="IPR042110">
    <property type="entry name" value="Adenylosuccinate_synth_dom2"/>
</dbReference>
<comment type="cofactor">
    <cofactor evidence="8">
        <name>Mg(2+)</name>
        <dbReference type="ChEBI" id="CHEBI:18420"/>
    </cofactor>
    <text evidence="8">Binds 1 Mg(2+) ion per subunit.</text>
</comment>
<keyword evidence="3 8" id="KW-0479">Metal-binding</keyword>
<dbReference type="CDD" id="cd03108">
    <property type="entry name" value="AdSS"/>
    <property type="match status" value="1"/>
</dbReference>
<dbReference type="Gene3D" id="3.40.440.10">
    <property type="entry name" value="Adenylosuccinate Synthetase, subunit A, domain 1"/>
    <property type="match status" value="1"/>
</dbReference>
<gene>
    <name evidence="8 10" type="primary">purA</name>
    <name evidence="10" type="ORF">MmiHf6_02420</name>
</gene>
<dbReference type="GeneID" id="85194692"/>
<feature type="binding site" description="in other chain" evidence="8">
    <location>
        <position position="223"/>
    </location>
    <ligand>
        <name>IMP</name>
        <dbReference type="ChEBI" id="CHEBI:58053"/>
        <note>ligand shared between dimeric partners</note>
    </ligand>
</feature>
<dbReference type="InterPro" id="IPR001114">
    <property type="entry name" value="Adenylosuccinate_synthetase"/>
</dbReference>
<evidence type="ECO:0000256" key="1">
    <source>
        <dbReference type="ARBA" id="ARBA00011738"/>
    </source>
</evidence>
<dbReference type="InterPro" id="IPR027417">
    <property type="entry name" value="P-loop_NTPase"/>
</dbReference>
<comment type="subcellular location">
    <subcellularLocation>
        <location evidence="8">Cytoplasm</location>
    </subcellularLocation>
</comment>
<keyword evidence="8" id="KW-0963">Cytoplasm</keyword>
<evidence type="ECO:0000256" key="6">
    <source>
        <dbReference type="ARBA" id="ARBA00022842"/>
    </source>
</evidence>
<keyword evidence="6 8" id="KW-0460">Magnesium</keyword>
<feature type="binding site" evidence="8">
    <location>
        <begin position="330"/>
        <end position="332"/>
    </location>
    <ligand>
        <name>GTP</name>
        <dbReference type="ChEBI" id="CHEBI:37565"/>
    </ligand>
</feature>
<feature type="binding site" description="in other chain" evidence="8">
    <location>
        <position position="238"/>
    </location>
    <ligand>
        <name>IMP</name>
        <dbReference type="ChEBI" id="CHEBI:58053"/>
        <note>ligand shared between dimeric partners</note>
    </ligand>
</feature>
<dbReference type="InterPro" id="IPR042109">
    <property type="entry name" value="Adenylosuccinate_synth_dom1"/>
</dbReference>
<evidence type="ECO:0000313" key="10">
    <source>
        <dbReference type="EMBL" id="WNY22948.1"/>
    </source>
</evidence>
<sequence length="441" mass="48880">MFTVITGAQFGDEGKGKIVDLLAEDYDIVARFQGGDNAGHTVVIGEETYKLHQIPSGILVGTTALVGPGVVLNPFTLTDELNMLKSRGIFVDPENFGIDPKASIIMPYHIAMDALTETAQKERIGTTRKGIAYAYSDRILRNEIRLGDLFDENRFYEKLNQLLPAKKDLIGKMGGNPYDLFPDEEAKRLLKIGKELEDYAVDVSYEINSSLRAGKKVLAEGAQGSMLDVIHGTQKYVTSSSTIAGSACTGLGVGPSQVTNTIGLVKAYMTRVGNGPLPTELNDEVGVHMCEVGHEYGTTTGRKRRCGWIDIPMLKKSINLNGYTELVLTKLDVLTGLETTKMCVAYELDGERIDYPPAMSEDLERCIPIYGDNEGWSEPLGDIRNFYDLPEVSRDFIEYIEKICRVPISYVSVGPERDQTIKLDINRQRDTRCNPINRQLF</sequence>
<dbReference type="HAMAP" id="MF_00011">
    <property type="entry name" value="Adenylosucc_synth"/>
    <property type="match status" value="1"/>
</dbReference>
<dbReference type="AlphaFoldDB" id="A0AA96UZI6"/>
<dbReference type="GO" id="GO:0005525">
    <property type="term" value="F:GTP binding"/>
    <property type="evidence" value="ECO:0007669"/>
    <property type="project" value="UniProtKB-UniRule"/>
</dbReference>
<evidence type="ECO:0000256" key="9">
    <source>
        <dbReference type="RuleBase" id="RU000520"/>
    </source>
</evidence>
<keyword evidence="4 8" id="KW-0547">Nucleotide-binding</keyword>
<evidence type="ECO:0000256" key="2">
    <source>
        <dbReference type="ARBA" id="ARBA00022598"/>
    </source>
</evidence>
<dbReference type="GO" id="GO:0000287">
    <property type="term" value="F:magnesium ion binding"/>
    <property type="evidence" value="ECO:0007669"/>
    <property type="project" value="UniProtKB-UniRule"/>
</dbReference>
<feature type="binding site" description="in other chain" evidence="8">
    <location>
        <begin position="37"/>
        <end position="40"/>
    </location>
    <ligand>
        <name>IMP</name>
        <dbReference type="ChEBI" id="CHEBI:58053"/>
        <note>ligand shared between dimeric partners</note>
    </ligand>
</feature>
<dbReference type="GO" id="GO:0004019">
    <property type="term" value="F:adenylosuccinate synthase activity"/>
    <property type="evidence" value="ECO:0007669"/>
    <property type="project" value="UniProtKB-UniRule"/>
</dbReference>
<feature type="binding site" evidence="8">
    <location>
        <position position="304"/>
    </location>
    <ligand>
        <name>GTP</name>
        <dbReference type="ChEBI" id="CHEBI:37565"/>
    </ligand>
</feature>
<feature type="binding site" evidence="8">
    <location>
        <begin position="11"/>
        <end position="17"/>
    </location>
    <ligand>
        <name>GTP</name>
        <dbReference type="ChEBI" id="CHEBI:37565"/>
    </ligand>
</feature>
<dbReference type="PANTHER" id="PTHR11846:SF0">
    <property type="entry name" value="ADENYLOSUCCINATE SYNTHETASE"/>
    <property type="match status" value="1"/>
</dbReference>
<dbReference type="InterPro" id="IPR042111">
    <property type="entry name" value="Adenylosuccinate_synth_dom3"/>
</dbReference>
<dbReference type="Pfam" id="PF00709">
    <property type="entry name" value="Adenylsucc_synt"/>
    <property type="match status" value="1"/>
</dbReference>
<feature type="binding site" evidence="8">
    <location>
        <begin position="412"/>
        <end position="414"/>
    </location>
    <ligand>
        <name>GTP</name>
        <dbReference type="ChEBI" id="CHEBI:37565"/>
    </ligand>
</feature>
<keyword evidence="5 8" id="KW-0658">Purine biosynthesis</keyword>
<keyword evidence="7 8" id="KW-0342">GTP-binding</keyword>
<dbReference type="EC" id="6.3.4.4" evidence="8 9"/>
<feature type="binding site" description="in other chain" evidence="8">
    <location>
        <position position="302"/>
    </location>
    <ligand>
        <name>IMP</name>
        <dbReference type="ChEBI" id="CHEBI:58053"/>
        <note>ligand shared between dimeric partners</note>
    </ligand>
</feature>
<feature type="binding site" description="in other chain" evidence="8">
    <location>
        <position position="127"/>
    </location>
    <ligand>
        <name>IMP</name>
        <dbReference type="ChEBI" id="CHEBI:58053"/>
        <note>ligand shared between dimeric partners</note>
    </ligand>
</feature>
<dbReference type="NCBIfam" id="TIGR00184">
    <property type="entry name" value="purA"/>
    <property type="match status" value="1"/>
</dbReference>
<dbReference type="KEGG" id="mehf:MmiHf6_02420"/>
<accession>A0AA96UZI6</accession>
<feature type="binding site" evidence="8">
    <location>
        <position position="12"/>
    </location>
    <ligand>
        <name>Mg(2+)</name>
        <dbReference type="ChEBI" id="CHEBI:18420"/>
    </ligand>
</feature>
<dbReference type="Gene3D" id="1.10.300.10">
    <property type="entry name" value="Adenylosuccinate Synthetase, subunit A, domain 2"/>
    <property type="match status" value="1"/>
</dbReference>
<feature type="binding site" evidence="8">
    <location>
        <position position="141"/>
    </location>
    <ligand>
        <name>IMP</name>
        <dbReference type="ChEBI" id="CHEBI:58053"/>
        <note>ligand shared between dimeric partners</note>
    </ligand>
</feature>
<keyword evidence="2 8" id="KW-0436">Ligase</keyword>
<dbReference type="GO" id="GO:0046040">
    <property type="term" value="P:IMP metabolic process"/>
    <property type="evidence" value="ECO:0007669"/>
    <property type="project" value="TreeGrafter"/>
</dbReference>
<feature type="active site" description="Proton donor" evidence="8">
    <location>
        <position position="40"/>
    </location>
</feature>
<evidence type="ECO:0000313" key="11">
    <source>
        <dbReference type="Proteomes" id="UP001302978"/>
    </source>
</evidence>
<reference evidence="10 11" key="1">
    <citation type="submission" date="2023-07" db="EMBL/GenBank/DDBJ databases">
        <title>Closed genoem sequence of Methanomicrococcus sp. Hf6.</title>
        <authorList>
            <person name="Poehlein A."/>
            <person name="Protasov E."/>
            <person name="Platt K."/>
            <person name="Reeh H."/>
            <person name="Daniel R."/>
            <person name="Brune A."/>
        </authorList>
    </citation>
    <scope>NUCLEOTIDE SEQUENCE [LARGE SCALE GENOMIC DNA]</scope>
    <source>
        <strain evidence="10 11">Hf6</strain>
    </source>
</reference>
<comment type="pathway">
    <text evidence="8 9">Purine metabolism; AMP biosynthesis via de novo pathway; AMP from IMP: step 1/2.</text>
</comment>
<evidence type="ECO:0000256" key="5">
    <source>
        <dbReference type="ARBA" id="ARBA00022755"/>
    </source>
</evidence>
<comment type="function">
    <text evidence="8">Plays an important role in the de novo pathway of purine nucleotide biosynthesis. Catalyzes the first committed step in the biosynthesis of AMP from IMP.</text>
</comment>
<comment type="catalytic activity">
    <reaction evidence="8 9">
        <text>IMP + L-aspartate + GTP = N(6)-(1,2-dicarboxyethyl)-AMP + GDP + phosphate + 2 H(+)</text>
        <dbReference type="Rhea" id="RHEA:15753"/>
        <dbReference type="ChEBI" id="CHEBI:15378"/>
        <dbReference type="ChEBI" id="CHEBI:29991"/>
        <dbReference type="ChEBI" id="CHEBI:37565"/>
        <dbReference type="ChEBI" id="CHEBI:43474"/>
        <dbReference type="ChEBI" id="CHEBI:57567"/>
        <dbReference type="ChEBI" id="CHEBI:58053"/>
        <dbReference type="ChEBI" id="CHEBI:58189"/>
        <dbReference type="EC" id="6.3.4.4"/>
    </reaction>
</comment>
<comment type="similarity">
    <text evidence="8 9">Belongs to the adenylosuccinate synthetase family.</text>
</comment>
<keyword evidence="11" id="KW-1185">Reference proteome</keyword>
<evidence type="ECO:0000256" key="8">
    <source>
        <dbReference type="HAMAP-Rule" id="MF_00011"/>
    </source>
</evidence>
<dbReference type="NCBIfam" id="NF002223">
    <property type="entry name" value="PRK01117.1"/>
    <property type="match status" value="1"/>
</dbReference>
<dbReference type="InterPro" id="IPR018220">
    <property type="entry name" value="Adenylosuccin_syn_GTP-bd"/>
</dbReference>
<dbReference type="PROSITE" id="PS01266">
    <property type="entry name" value="ADENYLOSUCCIN_SYN_1"/>
    <property type="match status" value="1"/>
</dbReference>
<evidence type="ECO:0000256" key="4">
    <source>
        <dbReference type="ARBA" id="ARBA00022741"/>
    </source>
</evidence>
<organism evidence="10 11">
    <name type="scientific">Methanimicrococcus hongohii</name>
    <dbReference type="NCBI Taxonomy" id="3028295"/>
    <lineage>
        <taxon>Archaea</taxon>
        <taxon>Methanobacteriati</taxon>
        <taxon>Methanobacteriota</taxon>
        <taxon>Stenosarchaea group</taxon>
        <taxon>Methanomicrobia</taxon>
        <taxon>Methanosarcinales</taxon>
        <taxon>Methanosarcinaceae</taxon>
        <taxon>Methanimicrococcus</taxon>
    </lineage>
</organism>
<dbReference type="PANTHER" id="PTHR11846">
    <property type="entry name" value="ADENYLOSUCCINATE SYNTHETASE"/>
    <property type="match status" value="1"/>
</dbReference>
<feature type="active site" description="Proton acceptor" evidence="8">
    <location>
        <position position="12"/>
    </location>
</feature>
<dbReference type="FunFam" id="1.10.300.10:FF:000001">
    <property type="entry name" value="Adenylosuccinate synthetase"/>
    <property type="match status" value="1"/>
</dbReference>
<dbReference type="GO" id="GO:0044208">
    <property type="term" value="P:'de novo' AMP biosynthetic process"/>
    <property type="evidence" value="ECO:0007669"/>
    <property type="project" value="UniProtKB-UniRule"/>
</dbReference>
<evidence type="ECO:0000256" key="7">
    <source>
        <dbReference type="ARBA" id="ARBA00023134"/>
    </source>
</evidence>
<dbReference type="GO" id="GO:0005737">
    <property type="term" value="C:cytoplasm"/>
    <property type="evidence" value="ECO:0007669"/>
    <property type="project" value="UniProtKB-SubCell"/>
</dbReference>
<protein>
    <recommendedName>
        <fullName evidence="8 9">Adenylosuccinate synthetase</fullName>
        <shortName evidence="8">AMPSase</shortName>
        <shortName evidence="8">AdSS</shortName>
        <ecNumber evidence="8 9">6.3.4.4</ecNumber>
    </recommendedName>
    <alternativeName>
        <fullName evidence="8">IMP--aspartate ligase</fullName>
    </alternativeName>
</protein>
<feature type="binding site" description="in other chain" evidence="8">
    <location>
        <begin position="12"/>
        <end position="15"/>
    </location>
    <ligand>
        <name>IMP</name>
        <dbReference type="ChEBI" id="CHEBI:58053"/>
        <note>ligand shared between dimeric partners</note>
    </ligand>
</feature>
<dbReference type="Proteomes" id="UP001302978">
    <property type="component" value="Chromosome"/>
</dbReference>
<evidence type="ECO:0000256" key="3">
    <source>
        <dbReference type="ARBA" id="ARBA00022723"/>
    </source>
</evidence>
<feature type="binding site" evidence="8">
    <location>
        <begin position="39"/>
        <end position="41"/>
    </location>
    <ligand>
        <name>GTP</name>
        <dbReference type="ChEBI" id="CHEBI:37565"/>
    </ligand>
</feature>
<dbReference type="FunFam" id="3.90.170.10:FF:000001">
    <property type="entry name" value="Adenylosuccinate synthetase"/>
    <property type="match status" value="1"/>
</dbReference>
<feature type="binding site" evidence="8">
    <location>
        <position position="39"/>
    </location>
    <ligand>
        <name>Mg(2+)</name>
        <dbReference type="ChEBI" id="CHEBI:18420"/>
    </ligand>
</feature>
<dbReference type="RefSeq" id="WP_316557927.1">
    <property type="nucleotide sequence ID" value="NZ_CP131059.1"/>
</dbReference>